<name>A0AAV2JTR6_KNICA</name>
<proteinExistence type="predicted"/>
<reference evidence="2 3" key="1">
    <citation type="submission" date="2024-04" db="EMBL/GenBank/DDBJ databases">
        <authorList>
            <person name="Waldvogel A.-M."/>
            <person name="Schoenle A."/>
        </authorList>
    </citation>
    <scope>NUCLEOTIDE SEQUENCE [LARGE SCALE GENOMIC DNA]</scope>
</reference>
<protein>
    <submittedName>
        <fullName evidence="2">Uncharacterized protein</fullName>
    </submittedName>
</protein>
<keyword evidence="3" id="KW-1185">Reference proteome</keyword>
<organism evidence="2 3">
    <name type="scientific">Knipowitschia caucasica</name>
    <name type="common">Caucasian dwarf goby</name>
    <name type="synonym">Pomatoschistus caucasicus</name>
    <dbReference type="NCBI Taxonomy" id="637954"/>
    <lineage>
        <taxon>Eukaryota</taxon>
        <taxon>Metazoa</taxon>
        <taxon>Chordata</taxon>
        <taxon>Craniata</taxon>
        <taxon>Vertebrata</taxon>
        <taxon>Euteleostomi</taxon>
        <taxon>Actinopterygii</taxon>
        <taxon>Neopterygii</taxon>
        <taxon>Teleostei</taxon>
        <taxon>Neoteleostei</taxon>
        <taxon>Acanthomorphata</taxon>
        <taxon>Gobiaria</taxon>
        <taxon>Gobiiformes</taxon>
        <taxon>Gobioidei</taxon>
        <taxon>Gobiidae</taxon>
        <taxon>Gobiinae</taxon>
        <taxon>Knipowitschia</taxon>
    </lineage>
</organism>
<accession>A0AAV2JTR6</accession>
<dbReference type="EMBL" id="OZ035836">
    <property type="protein sequence ID" value="CAL1580937.1"/>
    <property type="molecule type" value="Genomic_DNA"/>
</dbReference>
<evidence type="ECO:0000313" key="2">
    <source>
        <dbReference type="EMBL" id="CAL1580937.1"/>
    </source>
</evidence>
<dbReference type="Proteomes" id="UP001497482">
    <property type="component" value="Chromosome 14"/>
</dbReference>
<sequence>MRERGRAHQSVTWARHRALLIGSPLELWVAPNSPARVSPQRALIGLPPRARGPTSLSCPPHQSQSGFPRALGCPALTGAHRGSLVSPARTDSKTLLSLAPPMTTPQRGPSAAAAEGGPRRDLGDQRDKLRTRGEMVENQPARSGRPRPLADVVGPSISEERLSRALVVPPRNALGVPSHGSEGRGNTPRERGGGPRPARDPTREERQDPTPRGENDRQGDPRGDQIQCGSLT</sequence>
<dbReference type="AlphaFoldDB" id="A0AAV2JTR6"/>
<evidence type="ECO:0000313" key="3">
    <source>
        <dbReference type="Proteomes" id="UP001497482"/>
    </source>
</evidence>
<evidence type="ECO:0000256" key="1">
    <source>
        <dbReference type="SAM" id="MobiDB-lite"/>
    </source>
</evidence>
<feature type="compositionally biased region" description="Basic and acidic residues" evidence="1">
    <location>
        <begin position="187"/>
        <end position="223"/>
    </location>
</feature>
<feature type="compositionally biased region" description="Basic and acidic residues" evidence="1">
    <location>
        <begin position="117"/>
        <end position="135"/>
    </location>
</feature>
<feature type="region of interest" description="Disordered" evidence="1">
    <location>
        <begin position="98"/>
        <end position="232"/>
    </location>
</feature>
<gene>
    <name evidence="2" type="ORF">KC01_LOCUS11721</name>
</gene>